<organism evidence="2 3">
    <name type="scientific">Parascaris univalens</name>
    <name type="common">Nematode worm</name>
    <dbReference type="NCBI Taxonomy" id="6257"/>
    <lineage>
        <taxon>Eukaryota</taxon>
        <taxon>Metazoa</taxon>
        <taxon>Ecdysozoa</taxon>
        <taxon>Nematoda</taxon>
        <taxon>Chromadorea</taxon>
        <taxon>Rhabditida</taxon>
        <taxon>Spirurina</taxon>
        <taxon>Ascaridomorpha</taxon>
        <taxon>Ascaridoidea</taxon>
        <taxon>Ascarididae</taxon>
        <taxon>Parascaris</taxon>
    </lineage>
</organism>
<dbReference type="AlphaFoldDB" id="A0A915BAN2"/>
<feature type="transmembrane region" description="Helical" evidence="1">
    <location>
        <begin position="13"/>
        <end position="31"/>
    </location>
</feature>
<dbReference type="Proteomes" id="UP000887569">
    <property type="component" value="Unplaced"/>
</dbReference>
<feature type="transmembrane region" description="Helical" evidence="1">
    <location>
        <begin position="74"/>
        <end position="91"/>
    </location>
</feature>
<keyword evidence="1" id="KW-1133">Transmembrane helix</keyword>
<proteinExistence type="predicted"/>
<name>A0A915BAN2_PARUN</name>
<keyword evidence="2" id="KW-1185">Reference proteome</keyword>
<evidence type="ECO:0000313" key="2">
    <source>
        <dbReference type="Proteomes" id="UP000887569"/>
    </source>
</evidence>
<keyword evidence="1" id="KW-0472">Membrane</keyword>
<keyword evidence="1" id="KW-0812">Transmembrane</keyword>
<sequence length="120" mass="14210">MCKKTSFTLNKKLYQLICIYPLLWSFGRVFCCMFRRKIVYRFIGCRLLLMRLLLRSPVPHVLFRPLRMKAHSHMIVTFHTFFVITFLNYFVPSLVLSLPRPATGVLICVCVFQRVKAMCN</sequence>
<accession>A0A915BAN2</accession>
<reference evidence="3" key="1">
    <citation type="submission" date="2022-11" db="UniProtKB">
        <authorList>
            <consortium name="WormBaseParasite"/>
        </authorList>
    </citation>
    <scope>IDENTIFICATION</scope>
</reference>
<dbReference type="WBParaSite" id="PgR030_g070_t01">
    <property type="protein sequence ID" value="PgR030_g070_t01"/>
    <property type="gene ID" value="PgR030_g070"/>
</dbReference>
<evidence type="ECO:0000256" key="1">
    <source>
        <dbReference type="SAM" id="Phobius"/>
    </source>
</evidence>
<protein>
    <submittedName>
        <fullName evidence="3">Uncharacterized protein</fullName>
    </submittedName>
</protein>
<evidence type="ECO:0000313" key="3">
    <source>
        <dbReference type="WBParaSite" id="PgR030_g070_t01"/>
    </source>
</evidence>